<comment type="catalytic activity">
    <reaction evidence="8 11">
        <text>orotidine 5'-phosphate + H(+) = UMP + CO2</text>
        <dbReference type="Rhea" id="RHEA:11596"/>
        <dbReference type="ChEBI" id="CHEBI:15378"/>
        <dbReference type="ChEBI" id="CHEBI:16526"/>
        <dbReference type="ChEBI" id="CHEBI:57538"/>
        <dbReference type="ChEBI" id="CHEBI:57865"/>
        <dbReference type="EC" id="4.1.1.23"/>
    </reaction>
</comment>
<evidence type="ECO:0000256" key="4">
    <source>
        <dbReference type="ARBA" id="ARBA00021923"/>
    </source>
</evidence>
<dbReference type="SMART" id="SM00934">
    <property type="entry name" value="OMPdecase"/>
    <property type="match status" value="1"/>
</dbReference>
<feature type="active site" description="For OMPdecase activity" evidence="9">
    <location>
        <position position="58"/>
    </location>
</feature>
<dbReference type="NCBIfam" id="TIGR01740">
    <property type="entry name" value="pyrF"/>
    <property type="match status" value="1"/>
</dbReference>
<feature type="binding site" evidence="10">
    <location>
        <position position="32"/>
    </location>
    <ligand>
        <name>substrate</name>
    </ligand>
</feature>
<protein>
    <recommendedName>
        <fullName evidence="4 11">Orotidine 5'-phosphate decarboxylase</fullName>
        <ecNumber evidence="3 11">4.1.1.23</ecNumber>
    </recommendedName>
</protein>
<dbReference type="Gene3D" id="3.20.20.70">
    <property type="entry name" value="Aldolase class I"/>
    <property type="match status" value="1"/>
</dbReference>
<dbReference type="Pfam" id="PF00215">
    <property type="entry name" value="OMPdecase"/>
    <property type="match status" value="1"/>
</dbReference>
<dbReference type="PANTHER" id="PTHR32119:SF2">
    <property type="entry name" value="OROTIDINE 5'-PHOSPHATE DECARBOXYLASE"/>
    <property type="match status" value="1"/>
</dbReference>
<feature type="domain" description="Orotidine 5'-phosphate decarboxylase" evidence="12">
    <location>
        <begin position="4"/>
        <end position="204"/>
    </location>
</feature>
<evidence type="ECO:0000256" key="7">
    <source>
        <dbReference type="ARBA" id="ARBA00023239"/>
    </source>
</evidence>
<evidence type="ECO:0000256" key="10">
    <source>
        <dbReference type="PIRSR" id="PIRSR614732-2"/>
    </source>
</evidence>
<feature type="binding site" evidence="10">
    <location>
        <position position="188"/>
    </location>
    <ligand>
        <name>substrate</name>
    </ligand>
</feature>
<feature type="binding site" evidence="10">
    <location>
        <position position="111"/>
    </location>
    <ligand>
        <name>substrate</name>
    </ligand>
</feature>
<evidence type="ECO:0000256" key="6">
    <source>
        <dbReference type="ARBA" id="ARBA00022975"/>
    </source>
</evidence>
<dbReference type="InterPro" id="IPR001754">
    <property type="entry name" value="OMPdeCOase_dom"/>
</dbReference>
<dbReference type="UniPathway" id="UPA00070">
    <property type="reaction ID" value="UER00120"/>
</dbReference>
<evidence type="ECO:0000256" key="3">
    <source>
        <dbReference type="ARBA" id="ARBA00012321"/>
    </source>
</evidence>
<keyword evidence="5 11" id="KW-0210">Decarboxylase</keyword>
<dbReference type="InterPro" id="IPR011060">
    <property type="entry name" value="RibuloseP-bd_barrel"/>
</dbReference>
<comment type="pathway">
    <text evidence="2 11">Pyrimidine metabolism; UMP biosynthesis via de novo pathway; UMP from orotate: step 2/2.</text>
</comment>
<evidence type="ECO:0000313" key="13">
    <source>
        <dbReference type="EMBL" id="KKS14018.1"/>
    </source>
</evidence>
<dbReference type="InterPro" id="IPR014732">
    <property type="entry name" value="OMPdecase"/>
</dbReference>
<comment type="caution">
    <text evidence="13">The sequence shown here is derived from an EMBL/GenBank/DDBJ whole genome shotgun (WGS) entry which is preliminary data.</text>
</comment>
<sequence length="211" mass="22772">MKQNIIVALDGISRQEALKIAKSLKGLVWGFKVNDLLFDSTSIIKRLKKYGRVFADAKLYDIPNTVANSVARLSESGADIITVHAAGGVKMMQTAKQVAGKSKIIAVTVLTSCEGNFKRNVLSLAKDARRAGVDGVVCSTREVSYVSKKLLKIVPGIRPAGHISKDDQKRTATPQEAIKSGADFVVIGRPITQSKNPVLTTQQILNEIENA</sequence>
<evidence type="ECO:0000256" key="11">
    <source>
        <dbReference type="RuleBase" id="RU000512"/>
    </source>
</evidence>
<organism evidence="13 14">
    <name type="scientific">Candidatus Yanofskybacteria bacterium GW2011_GWA1_41_6</name>
    <dbReference type="NCBI Taxonomy" id="1619020"/>
    <lineage>
        <taxon>Bacteria</taxon>
        <taxon>Candidatus Yanofskyibacteriota</taxon>
    </lineage>
</organism>
<feature type="binding site" evidence="10">
    <location>
        <position position="168"/>
    </location>
    <ligand>
        <name>substrate</name>
    </ligand>
</feature>
<evidence type="ECO:0000256" key="8">
    <source>
        <dbReference type="ARBA" id="ARBA00049157"/>
    </source>
</evidence>
<evidence type="ECO:0000313" key="14">
    <source>
        <dbReference type="Proteomes" id="UP000034380"/>
    </source>
</evidence>
<dbReference type="GO" id="GO:0004590">
    <property type="term" value="F:orotidine-5'-phosphate decarboxylase activity"/>
    <property type="evidence" value="ECO:0007669"/>
    <property type="project" value="UniProtKB-EC"/>
</dbReference>
<dbReference type="GO" id="GO:0044205">
    <property type="term" value="P:'de novo' UMP biosynthetic process"/>
    <property type="evidence" value="ECO:0007669"/>
    <property type="project" value="UniProtKB-UniPathway"/>
</dbReference>
<dbReference type="SUPFAM" id="SSF51366">
    <property type="entry name" value="Ribulose-phoshate binding barrel"/>
    <property type="match status" value="1"/>
</dbReference>
<dbReference type="CDD" id="cd04725">
    <property type="entry name" value="OMP_decarboxylase_like"/>
    <property type="match status" value="1"/>
</dbReference>
<accession>A0A0G0ZM09</accession>
<gene>
    <name evidence="13" type="ORF">UU70_C0001G0007</name>
</gene>
<dbReference type="PANTHER" id="PTHR32119">
    <property type="entry name" value="OROTIDINE 5'-PHOSPHATE DECARBOXYLASE"/>
    <property type="match status" value="1"/>
</dbReference>
<dbReference type="InterPro" id="IPR018089">
    <property type="entry name" value="OMPdecase_AS"/>
</dbReference>
<keyword evidence="7 11" id="KW-0456">Lyase</keyword>
<dbReference type="AlphaFoldDB" id="A0A0G0ZM09"/>
<dbReference type="GO" id="GO:0006207">
    <property type="term" value="P:'de novo' pyrimidine nucleobase biosynthetic process"/>
    <property type="evidence" value="ECO:0007669"/>
    <property type="project" value="InterPro"/>
</dbReference>
<dbReference type="PATRIC" id="fig|1619020.3.peg.7"/>
<comment type="function">
    <text evidence="1">Catalyzes the decarboxylation of orotidine 5'-monophosphate (OMP) to uridine 5'-monophosphate (UMP).</text>
</comment>
<feature type="active site" description="For OMPdecase activity" evidence="9">
    <location>
        <position position="61"/>
    </location>
</feature>
<comment type="similarity">
    <text evidence="11">Belongs to the OMP decarboxylase family.</text>
</comment>
<name>A0A0G0ZM09_9BACT</name>
<evidence type="ECO:0000256" key="9">
    <source>
        <dbReference type="PIRSR" id="PIRSR614732-1"/>
    </source>
</evidence>
<reference evidence="13 14" key="1">
    <citation type="journal article" date="2015" name="Nature">
        <title>rRNA introns, odd ribosomes, and small enigmatic genomes across a large radiation of phyla.</title>
        <authorList>
            <person name="Brown C.T."/>
            <person name="Hug L.A."/>
            <person name="Thomas B.C."/>
            <person name="Sharon I."/>
            <person name="Castelle C.J."/>
            <person name="Singh A."/>
            <person name="Wilkins M.J."/>
            <person name="Williams K.H."/>
            <person name="Banfield J.F."/>
        </authorList>
    </citation>
    <scope>NUCLEOTIDE SEQUENCE [LARGE SCALE GENOMIC DNA]</scope>
</reference>
<dbReference type="Proteomes" id="UP000034380">
    <property type="component" value="Unassembled WGS sequence"/>
</dbReference>
<evidence type="ECO:0000256" key="5">
    <source>
        <dbReference type="ARBA" id="ARBA00022793"/>
    </source>
</evidence>
<feature type="binding site" evidence="10">
    <location>
        <position position="158"/>
    </location>
    <ligand>
        <name>substrate</name>
    </ligand>
</feature>
<feature type="active site" description="For OMPdecase activity" evidence="9">
    <location>
        <position position="56"/>
    </location>
</feature>
<dbReference type="PROSITE" id="PS00156">
    <property type="entry name" value="OMPDECASE"/>
    <property type="match status" value="1"/>
</dbReference>
<evidence type="ECO:0000256" key="2">
    <source>
        <dbReference type="ARBA" id="ARBA00004861"/>
    </source>
</evidence>
<evidence type="ECO:0000256" key="1">
    <source>
        <dbReference type="ARBA" id="ARBA00002356"/>
    </source>
</evidence>
<proteinExistence type="inferred from homology"/>
<dbReference type="GO" id="GO:0005829">
    <property type="term" value="C:cytosol"/>
    <property type="evidence" value="ECO:0007669"/>
    <property type="project" value="TreeGrafter"/>
</dbReference>
<feature type="binding site" evidence="10">
    <location>
        <position position="10"/>
    </location>
    <ligand>
        <name>substrate</name>
    </ligand>
</feature>
<feature type="binding site" evidence="10">
    <location>
        <position position="189"/>
    </location>
    <ligand>
        <name>substrate</name>
    </ligand>
</feature>
<dbReference type="EMBL" id="LCBQ01000001">
    <property type="protein sequence ID" value="KKS14018.1"/>
    <property type="molecule type" value="Genomic_DNA"/>
</dbReference>
<dbReference type="InterPro" id="IPR013785">
    <property type="entry name" value="Aldolase_TIM"/>
</dbReference>
<evidence type="ECO:0000259" key="12">
    <source>
        <dbReference type="SMART" id="SM00934"/>
    </source>
</evidence>
<dbReference type="EC" id="4.1.1.23" evidence="3 11"/>
<keyword evidence="6 11" id="KW-0665">Pyrimidine biosynthesis</keyword>